<evidence type="ECO:0000313" key="11">
    <source>
        <dbReference type="RefSeq" id="XP_027194850.1"/>
    </source>
</evidence>
<keyword evidence="6 9" id="KW-1133">Transmembrane helix</keyword>
<dbReference type="OrthoDB" id="6510770at2759"/>
<dbReference type="RefSeq" id="XP_027194851.1">
    <property type="nucleotide sequence ID" value="XM_027339050.1"/>
</dbReference>
<name>A0A6P6XMZ5_DERPT</name>
<evidence type="ECO:0000256" key="1">
    <source>
        <dbReference type="ARBA" id="ARBA00004141"/>
    </source>
</evidence>
<organism evidence="10 11">
    <name type="scientific">Dermatophagoides pteronyssinus</name>
    <name type="common">European house dust mite</name>
    <dbReference type="NCBI Taxonomy" id="6956"/>
    <lineage>
        <taxon>Eukaryota</taxon>
        <taxon>Metazoa</taxon>
        <taxon>Ecdysozoa</taxon>
        <taxon>Arthropoda</taxon>
        <taxon>Chelicerata</taxon>
        <taxon>Arachnida</taxon>
        <taxon>Acari</taxon>
        <taxon>Acariformes</taxon>
        <taxon>Sarcoptiformes</taxon>
        <taxon>Astigmata</taxon>
        <taxon>Psoroptidia</taxon>
        <taxon>Analgoidea</taxon>
        <taxon>Pyroglyphidae</taxon>
        <taxon>Dermatophagoidinae</taxon>
        <taxon>Dermatophagoides</taxon>
    </lineage>
</organism>
<evidence type="ECO:0000313" key="10">
    <source>
        <dbReference type="Proteomes" id="UP000515146"/>
    </source>
</evidence>
<gene>
    <name evidence="11 12" type="primary">LOC113789504</name>
</gene>
<evidence type="ECO:0000313" key="12">
    <source>
        <dbReference type="RefSeq" id="XP_027194851.1"/>
    </source>
</evidence>
<protein>
    <submittedName>
        <fullName evidence="11">C-mannosyltransferase dpy-19-like isoform X1</fullName>
    </submittedName>
    <submittedName>
        <fullName evidence="12">C-mannosyltransferase dpy-19-like isoform X2</fullName>
    </submittedName>
</protein>
<feature type="region of interest" description="Disordered" evidence="8">
    <location>
        <begin position="702"/>
        <end position="721"/>
    </location>
</feature>
<evidence type="ECO:0000256" key="8">
    <source>
        <dbReference type="SAM" id="MobiDB-lite"/>
    </source>
</evidence>
<proteinExistence type="inferred from homology"/>
<feature type="transmembrane region" description="Helical" evidence="9">
    <location>
        <begin position="318"/>
        <end position="335"/>
    </location>
</feature>
<keyword evidence="10" id="KW-1185">Reference proteome</keyword>
<evidence type="ECO:0000256" key="5">
    <source>
        <dbReference type="ARBA" id="ARBA00022692"/>
    </source>
</evidence>
<feature type="transmembrane region" description="Helical" evidence="9">
    <location>
        <begin position="6"/>
        <end position="24"/>
    </location>
</feature>
<accession>A0A6P6XMZ5</accession>
<dbReference type="GO" id="GO:0000030">
    <property type="term" value="F:mannosyltransferase activity"/>
    <property type="evidence" value="ECO:0007669"/>
    <property type="project" value="TreeGrafter"/>
</dbReference>
<dbReference type="AlphaFoldDB" id="A0A6P6XMZ5"/>
<keyword evidence="7 9" id="KW-0472">Membrane</keyword>
<evidence type="ECO:0000256" key="7">
    <source>
        <dbReference type="ARBA" id="ARBA00023136"/>
    </source>
</evidence>
<dbReference type="PANTHER" id="PTHR31488:SF1">
    <property type="entry name" value="C-MANNOSYLTRANSFERASE DPY19L1"/>
    <property type="match status" value="1"/>
</dbReference>
<evidence type="ECO:0000256" key="9">
    <source>
        <dbReference type="SAM" id="Phobius"/>
    </source>
</evidence>
<reference evidence="11 12" key="1">
    <citation type="submission" date="2025-04" db="UniProtKB">
        <authorList>
            <consortium name="RefSeq"/>
        </authorList>
    </citation>
    <scope>IDENTIFICATION</scope>
    <source>
        <strain evidence="11 12">Airmid</strain>
    </source>
</reference>
<keyword evidence="3" id="KW-0328">Glycosyltransferase</keyword>
<feature type="transmembrane region" description="Helical" evidence="9">
    <location>
        <begin position="556"/>
        <end position="577"/>
    </location>
</feature>
<feature type="compositionally biased region" description="Polar residues" evidence="8">
    <location>
        <begin position="702"/>
        <end position="718"/>
    </location>
</feature>
<feature type="transmembrane region" description="Helical" evidence="9">
    <location>
        <begin position="232"/>
        <end position="249"/>
    </location>
</feature>
<feature type="transmembrane region" description="Helical" evidence="9">
    <location>
        <begin position="270"/>
        <end position="298"/>
    </location>
</feature>
<dbReference type="RefSeq" id="XP_027194850.1">
    <property type="nucleotide sequence ID" value="XM_027339049.1"/>
</dbReference>
<feature type="transmembrane region" description="Helical" evidence="9">
    <location>
        <begin position="347"/>
        <end position="368"/>
    </location>
</feature>
<dbReference type="KEGG" id="dpte:113789504"/>
<feature type="transmembrane region" description="Helical" evidence="9">
    <location>
        <begin position="172"/>
        <end position="197"/>
    </location>
</feature>
<feature type="transmembrane region" description="Helical" evidence="9">
    <location>
        <begin position="491"/>
        <end position="510"/>
    </location>
</feature>
<comment type="similarity">
    <text evidence="2">Belongs to the dpy-19 family.</text>
</comment>
<dbReference type="GO" id="GO:0005637">
    <property type="term" value="C:nuclear inner membrane"/>
    <property type="evidence" value="ECO:0007669"/>
    <property type="project" value="TreeGrafter"/>
</dbReference>
<keyword evidence="5 9" id="KW-0812">Transmembrane</keyword>
<evidence type="ECO:0000256" key="2">
    <source>
        <dbReference type="ARBA" id="ARBA00008744"/>
    </source>
</evidence>
<sequence>MLSQKLLISSLIYIFYIWYINRMFENDRSYQYLTEIEREMSMTSEQSLYYYYYKALINNDNDNNNLKTFSELLNEKIFNDNRSNAPNIVNSFKILTILPEIFLAISYRTMRTILIDYFNVDFDQDWRRCYLVETIDDDYNDGSGGGGGNENLIYQNESKSIITTCEGIGEPFYFYIYSVFVLNGFVPVLIGWLAYYLANQSICSMLMAMIMFLFNQTESSRVQWSISLRENFGYPLFLFHQFCLIRYLYCGRMKKSSSSSSINNKQTFCLLLLIVTQLLCWQFSSFILLIQTLCLYLSVELLPNIINDDKNVSMEKFLQKYFLINIAAILLQSMLQLGNLFVLRSPYFLFISSYLSASLLLSMITNFFPSSSPTSMTKRKQSFLKLMFIITIMIWNVIISKYLQSKNDEESNEEYSHIWTILMSKFFPEKYNNFHSFLYICSKEYDWIKWQELYSMLFTKTFIGPLTILAFLLQIRWLFIDWKNSNSNHSIFIYHFMITGCFSIMAIMIMRLKLLMMPQLAISTGLLFSNNDQQNNHDNNDNRMEKLKQNKRKKFWFDWLLLGTIISIISIKSYPLMREYLENQQQFSNESFEHILDAIQQRTPYDSIIGGSMSTMATVMLSTDRKIANNPFYESTSIRQRTYDIYQLYSERPFKFIHKNLCHLKIQYIIIETIYCFGKFGQNCRMIDIWKYEDKRNDYWQQQSTTTNGQQRSTNGQPDKQGRLCQRLIGRRSMNNDENGNGNGNEDDEIFKYFQPIASNDLYYLYKIDNC</sequence>
<feature type="transmembrane region" description="Helical" evidence="9">
    <location>
        <begin position="457"/>
        <end position="479"/>
    </location>
</feature>
<evidence type="ECO:0000256" key="6">
    <source>
        <dbReference type="ARBA" id="ARBA00022989"/>
    </source>
</evidence>
<dbReference type="Proteomes" id="UP000515146">
    <property type="component" value="Unplaced"/>
</dbReference>
<feature type="transmembrane region" description="Helical" evidence="9">
    <location>
        <begin position="383"/>
        <end position="403"/>
    </location>
</feature>
<dbReference type="PANTHER" id="PTHR31488">
    <property type="entry name" value="DPY-19-LIKE 1, LIKE (H. SAPIENS)"/>
    <property type="match status" value="1"/>
</dbReference>
<evidence type="ECO:0000256" key="4">
    <source>
        <dbReference type="ARBA" id="ARBA00022679"/>
    </source>
</evidence>
<dbReference type="Pfam" id="PF10034">
    <property type="entry name" value="Dpy19"/>
    <property type="match status" value="1"/>
</dbReference>
<keyword evidence="4" id="KW-0808">Transferase</keyword>
<comment type="subcellular location">
    <subcellularLocation>
        <location evidence="1">Membrane</location>
        <topology evidence="1">Multi-pass membrane protein</topology>
    </subcellularLocation>
</comment>
<evidence type="ECO:0000256" key="3">
    <source>
        <dbReference type="ARBA" id="ARBA00022676"/>
    </source>
</evidence>
<dbReference type="InterPro" id="IPR018732">
    <property type="entry name" value="Dpy-19/Dpy-19-like"/>
</dbReference>
<dbReference type="OMA" id="IQGCAWW"/>